<keyword evidence="1" id="KW-0472">Membrane</keyword>
<dbReference type="EMBL" id="SRYK01000083">
    <property type="protein sequence ID" value="TGY52314.1"/>
    <property type="molecule type" value="Genomic_DNA"/>
</dbReference>
<dbReference type="Proteomes" id="UP000306855">
    <property type="component" value="Unassembled WGS sequence"/>
</dbReference>
<dbReference type="AlphaFoldDB" id="A0A4S2EDY3"/>
<organism evidence="2 3">
    <name type="scientific">Ligilactobacillus murinus</name>
    <dbReference type="NCBI Taxonomy" id="1622"/>
    <lineage>
        <taxon>Bacteria</taxon>
        <taxon>Bacillati</taxon>
        <taxon>Bacillota</taxon>
        <taxon>Bacilli</taxon>
        <taxon>Lactobacillales</taxon>
        <taxon>Lactobacillaceae</taxon>
        <taxon>Ligilactobacillus</taxon>
    </lineage>
</organism>
<feature type="transmembrane region" description="Helical" evidence="1">
    <location>
        <begin position="62"/>
        <end position="83"/>
    </location>
</feature>
<feature type="transmembrane region" description="Helical" evidence="1">
    <location>
        <begin position="12"/>
        <end position="38"/>
    </location>
</feature>
<protein>
    <submittedName>
        <fullName evidence="2">Uncharacterized protein</fullName>
    </submittedName>
</protein>
<name>A0A4S2EDY3_9LACO</name>
<accession>A0A4S2EDY3</accession>
<evidence type="ECO:0000313" key="3">
    <source>
        <dbReference type="Proteomes" id="UP000306855"/>
    </source>
</evidence>
<comment type="caution">
    <text evidence="2">The sequence shown here is derived from an EMBL/GenBank/DDBJ whole genome shotgun (WGS) entry which is preliminary data.</text>
</comment>
<gene>
    <name evidence="2" type="ORF">E5340_10585</name>
</gene>
<keyword evidence="1" id="KW-1133">Transmembrane helix</keyword>
<feature type="transmembrane region" description="Helical" evidence="1">
    <location>
        <begin position="141"/>
        <end position="159"/>
    </location>
</feature>
<dbReference type="RefSeq" id="WP_135058191.1">
    <property type="nucleotide sequence ID" value="NZ_JADGLU010000012.1"/>
</dbReference>
<proteinExistence type="predicted"/>
<keyword evidence="1" id="KW-0812">Transmembrane</keyword>
<evidence type="ECO:0000256" key="1">
    <source>
        <dbReference type="SAM" id="Phobius"/>
    </source>
</evidence>
<sequence>MENEKNMKFADVIIKVMQIILGILSVGSVVGICGTIIIRVNPGLVPFVKDTTKLIAYLNNTVFPSLIALIIFSIMLILGLELLRKIISELVKKQVSNVKVLELLKKLLIGEVVYGIARVTLELLPINVEENLISILPVGGNYIELIITIMVTYISYVAISRTIN</sequence>
<reference evidence="2 3" key="1">
    <citation type="submission" date="2019-04" db="EMBL/GenBank/DDBJ databases">
        <title>Microbes associate with the intestines of laboratory mice.</title>
        <authorList>
            <person name="Navarre W."/>
            <person name="Wong E."/>
            <person name="Huang K."/>
            <person name="Tropini C."/>
            <person name="Ng K."/>
            <person name="Yu B."/>
        </authorList>
    </citation>
    <scope>NUCLEOTIDE SEQUENCE [LARGE SCALE GENOMIC DNA]</scope>
    <source>
        <strain evidence="2 3">NM26_J9</strain>
    </source>
</reference>
<evidence type="ECO:0000313" key="2">
    <source>
        <dbReference type="EMBL" id="TGY52314.1"/>
    </source>
</evidence>